<dbReference type="PANTHER" id="PTHR43476:SF3">
    <property type="entry name" value="FAD-BINDING MONOOXYGENASE"/>
    <property type="match status" value="1"/>
</dbReference>
<feature type="domain" description="FAD-binding" evidence="2">
    <location>
        <begin position="11"/>
        <end position="347"/>
    </location>
</feature>
<proteinExistence type="predicted"/>
<dbReference type="SUPFAM" id="SSF51905">
    <property type="entry name" value="FAD/NAD(P)-binding domain"/>
    <property type="match status" value="1"/>
</dbReference>
<sequence>MNTTTPEHFDAEVAIVGYGPTGLSAALALGHYGIRTVAFERDRDIYPRARAVTVNDWTMRCFQSLGLDEALAQGMDETLGLRWITYAGQQITTLNFPPSRLGRHPQSYAIYQPEMEKTLRAAAERHAGHVDVRFGTEVIDVSQNDTGVTLTVQDLATRQLQTLRARYALACDGGSSAMREHLSLKLIGETRSTRWVVIDARVKRWWPQRHILTFWSDKQRPVVDIALALGNHRWEFPLAEHESEADFQTHDQLWTLLNSLGVTSDDVEIHQHAFYRHHVRYADQWRKGRVFLLGDAAHLMPPWAGSGMQSGIRDAFNLTWKLREVLSGRLPEFLLDSYEAERSPNVRFYTEVAIQLGRIIQQQLSEEELAAMAPKPGEPPPEPPLLRNPWYDAGWFTGEITPDGAVGKMLPQPRVADAAGKRCWLDELLGDGFALLGDGIDPATALSPAERAQWDRVGARYLTVIAPEQGGHGHDDVVDLDGTLLAWMRQHRAPVIAVRPDRFVAAAQGSGLAVPCGS</sequence>
<dbReference type="InterPro" id="IPR002938">
    <property type="entry name" value="FAD-bd"/>
</dbReference>
<organism evidence="3 4">
    <name type="scientific">Sphaerotilus microaerophilus</name>
    <dbReference type="NCBI Taxonomy" id="2914710"/>
    <lineage>
        <taxon>Bacteria</taxon>
        <taxon>Pseudomonadati</taxon>
        <taxon>Pseudomonadota</taxon>
        <taxon>Betaproteobacteria</taxon>
        <taxon>Burkholderiales</taxon>
        <taxon>Sphaerotilaceae</taxon>
        <taxon>Sphaerotilus</taxon>
    </lineage>
</organism>
<dbReference type="Proteomes" id="UP001057498">
    <property type="component" value="Chromosome"/>
</dbReference>
<dbReference type="InterPro" id="IPR050631">
    <property type="entry name" value="PheA/TfdB_FAD_monoxygenase"/>
</dbReference>
<evidence type="ECO:0000313" key="3">
    <source>
        <dbReference type="EMBL" id="BDI06018.1"/>
    </source>
</evidence>
<dbReference type="PANTHER" id="PTHR43476">
    <property type="entry name" value="3-(3-HYDROXY-PHENYL)PROPIONATE/3-HYDROXYCINNAMIC ACID HYDROXYLASE"/>
    <property type="match status" value="1"/>
</dbReference>
<keyword evidence="4" id="KW-1185">Reference proteome</keyword>
<protein>
    <submittedName>
        <fullName evidence="3">3-(3-hydroxy-phenyl)propionate/3-hydroxycinnamic acid hydroxylase</fullName>
    </submittedName>
</protein>
<dbReference type="PRINTS" id="PR00420">
    <property type="entry name" value="RNGMNOXGNASE"/>
</dbReference>
<name>A0ABM7YNH0_9BURK</name>
<gene>
    <name evidence="3" type="primary">mhpA_2</name>
    <name evidence="3" type="ORF">CATMQ487_29880</name>
</gene>
<dbReference type="InterPro" id="IPR036188">
    <property type="entry name" value="FAD/NAD-bd_sf"/>
</dbReference>
<dbReference type="EMBL" id="AP025730">
    <property type="protein sequence ID" value="BDI06018.1"/>
    <property type="molecule type" value="Genomic_DNA"/>
</dbReference>
<dbReference type="NCBIfam" id="NF004829">
    <property type="entry name" value="PRK06183.1-3"/>
    <property type="match status" value="1"/>
</dbReference>
<dbReference type="Pfam" id="PF01494">
    <property type="entry name" value="FAD_binding_3"/>
    <property type="match status" value="1"/>
</dbReference>
<accession>A0ABM7YNH0</accession>
<reference evidence="3" key="1">
    <citation type="submission" date="2022-04" db="EMBL/GenBank/DDBJ databases">
        <title>Whole genome sequence of Sphaerotilus sp. FB-5.</title>
        <authorList>
            <person name="Takeda M."/>
            <person name="Narihara S."/>
            <person name="Akimoto M."/>
            <person name="Akimoto R."/>
            <person name="Nishiyashiki S."/>
            <person name="Murakami T."/>
        </authorList>
    </citation>
    <scope>NUCLEOTIDE SEQUENCE</scope>
    <source>
        <strain evidence="3">FB-5</strain>
    </source>
</reference>
<dbReference type="RefSeq" id="WP_251969339.1">
    <property type="nucleotide sequence ID" value="NZ_AP025730.1"/>
</dbReference>
<keyword evidence="1" id="KW-0560">Oxidoreductase</keyword>
<evidence type="ECO:0000313" key="4">
    <source>
        <dbReference type="Proteomes" id="UP001057498"/>
    </source>
</evidence>
<dbReference type="Gene3D" id="3.50.50.60">
    <property type="entry name" value="FAD/NAD(P)-binding domain"/>
    <property type="match status" value="1"/>
</dbReference>
<evidence type="ECO:0000259" key="2">
    <source>
        <dbReference type="Pfam" id="PF01494"/>
    </source>
</evidence>
<dbReference type="Gene3D" id="3.30.9.10">
    <property type="entry name" value="D-Amino Acid Oxidase, subunit A, domain 2"/>
    <property type="match status" value="1"/>
</dbReference>
<evidence type="ECO:0000256" key="1">
    <source>
        <dbReference type="ARBA" id="ARBA00023002"/>
    </source>
</evidence>